<gene>
    <name evidence="2" type="ORF">MSSAC_3995</name>
</gene>
<dbReference type="PATRIC" id="fig|1434118.4.peg.5134"/>
<dbReference type="Proteomes" id="UP000033123">
    <property type="component" value="Chromosome"/>
</dbReference>
<evidence type="ECO:0000313" key="3">
    <source>
        <dbReference type="Proteomes" id="UP000033123"/>
    </source>
</evidence>
<sequence length="81" mass="9331">MIPGILKQNTSKPADPESRLILKVQKSVRIKSRKIKSNRALLPPKVRKILKPKKSPVRPNYLLKHRETGHFRAGRLSPFEL</sequence>
<name>A0A0E3PTH1_9EURY</name>
<evidence type="ECO:0000256" key="1">
    <source>
        <dbReference type="SAM" id="MobiDB-lite"/>
    </source>
</evidence>
<evidence type="ECO:0000313" key="2">
    <source>
        <dbReference type="EMBL" id="AKB38585.1"/>
    </source>
</evidence>
<organism evidence="2 3">
    <name type="scientific">Methanosarcina siciliae C2J</name>
    <dbReference type="NCBI Taxonomy" id="1434118"/>
    <lineage>
        <taxon>Archaea</taxon>
        <taxon>Methanobacteriati</taxon>
        <taxon>Methanobacteriota</taxon>
        <taxon>Stenosarchaea group</taxon>
        <taxon>Methanomicrobia</taxon>
        <taxon>Methanosarcinales</taxon>
        <taxon>Methanosarcinaceae</taxon>
        <taxon>Methanosarcina</taxon>
    </lineage>
</organism>
<protein>
    <submittedName>
        <fullName evidence="2">Uncharacterized protein</fullName>
    </submittedName>
</protein>
<reference evidence="2 3" key="1">
    <citation type="submission" date="2014-07" db="EMBL/GenBank/DDBJ databases">
        <title>Methanogenic archaea and the global carbon cycle.</title>
        <authorList>
            <person name="Henriksen J.R."/>
            <person name="Luke J."/>
            <person name="Reinhart S."/>
            <person name="Benedict M.N."/>
            <person name="Youngblut N.D."/>
            <person name="Metcalf M.E."/>
            <person name="Whitaker R.J."/>
            <person name="Metcalf W.W."/>
        </authorList>
    </citation>
    <scope>NUCLEOTIDE SEQUENCE [LARGE SCALE GENOMIC DNA]</scope>
    <source>
        <strain evidence="2 3">C2J</strain>
    </source>
</reference>
<dbReference type="EMBL" id="CP009508">
    <property type="protein sequence ID" value="AKB38585.1"/>
    <property type="molecule type" value="Genomic_DNA"/>
</dbReference>
<accession>A0A0E3PTH1</accession>
<dbReference type="AlphaFoldDB" id="A0A0E3PTH1"/>
<dbReference type="HOGENOM" id="CLU_193451_0_0_2"/>
<proteinExistence type="predicted"/>
<feature type="region of interest" description="Disordered" evidence="1">
    <location>
        <begin position="1"/>
        <end position="20"/>
    </location>
</feature>
<dbReference type="KEGG" id="msj:MSSAC_3995"/>